<dbReference type="Proteomes" id="UP001597097">
    <property type="component" value="Unassembled WGS sequence"/>
</dbReference>
<sequence length="240" mass="26194">MDFWRAIAVLLRRWYVAAPAFLLTLTAAYGVYTQIPVQYTSTTLMVLTVPPNGSYRPPNPKNPNPLINPLLNFDGGLNMSASILVQILNTKEVADQMGIRADGDTTYKVNNGHPNPELLISAPFVVIEGTSRAPQDARAIVVRVAERAKVELKRRQETLKAPPETYINLNEMVAPTEPQPQRGGKIRSAAAVFALGVAAALGASFCTESVMAGLRRRREEGEPESAPETGTRTEEAVLQR</sequence>
<evidence type="ECO:0000256" key="1">
    <source>
        <dbReference type="SAM" id="MobiDB-lite"/>
    </source>
</evidence>
<evidence type="ECO:0000313" key="3">
    <source>
        <dbReference type="Proteomes" id="UP001597097"/>
    </source>
</evidence>
<reference evidence="3" key="1">
    <citation type="journal article" date="2019" name="Int. J. Syst. Evol. Microbiol.">
        <title>The Global Catalogue of Microorganisms (GCM) 10K type strain sequencing project: providing services to taxonomists for standard genome sequencing and annotation.</title>
        <authorList>
            <consortium name="The Broad Institute Genomics Platform"/>
            <consortium name="The Broad Institute Genome Sequencing Center for Infectious Disease"/>
            <person name="Wu L."/>
            <person name="Ma J."/>
        </authorList>
    </citation>
    <scope>NUCLEOTIDE SEQUENCE [LARGE SCALE GENOMIC DNA]</scope>
    <source>
        <strain evidence="3">CGMCC 1.15399</strain>
    </source>
</reference>
<name>A0ABW4GNX1_9ACTN</name>
<protein>
    <recommendedName>
        <fullName evidence="4">Polysaccharide chain length determinant N-terminal domain-containing protein</fullName>
    </recommendedName>
</protein>
<dbReference type="RefSeq" id="WP_219529245.1">
    <property type="nucleotide sequence ID" value="NZ_JAHKRM010000006.1"/>
</dbReference>
<feature type="compositionally biased region" description="Basic and acidic residues" evidence="1">
    <location>
        <begin position="231"/>
        <end position="240"/>
    </location>
</feature>
<feature type="region of interest" description="Disordered" evidence="1">
    <location>
        <begin position="214"/>
        <end position="240"/>
    </location>
</feature>
<evidence type="ECO:0000313" key="2">
    <source>
        <dbReference type="EMBL" id="MFD1544493.1"/>
    </source>
</evidence>
<dbReference type="EMBL" id="JBHUCM010000044">
    <property type="protein sequence ID" value="MFD1544493.1"/>
    <property type="molecule type" value="Genomic_DNA"/>
</dbReference>
<comment type="caution">
    <text evidence="2">The sequence shown here is derived from an EMBL/GenBank/DDBJ whole genome shotgun (WGS) entry which is preliminary data.</text>
</comment>
<keyword evidence="3" id="KW-1185">Reference proteome</keyword>
<evidence type="ECO:0008006" key="4">
    <source>
        <dbReference type="Google" id="ProtNLM"/>
    </source>
</evidence>
<gene>
    <name evidence="2" type="ORF">ACFSJ0_46135</name>
</gene>
<proteinExistence type="predicted"/>
<organism evidence="2 3">
    <name type="scientific">Nonomuraea guangzhouensis</name>
    <dbReference type="NCBI Taxonomy" id="1291555"/>
    <lineage>
        <taxon>Bacteria</taxon>
        <taxon>Bacillati</taxon>
        <taxon>Actinomycetota</taxon>
        <taxon>Actinomycetes</taxon>
        <taxon>Streptosporangiales</taxon>
        <taxon>Streptosporangiaceae</taxon>
        <taxon>Nonomuraea</taxon>
    </lineage>
</organism>
<accession>A0ABW4GNX1</accession>